<reference evidence="1" key="1">
    <citation type="submission" date="2021-11" db="EMBL/GenBank/DDBJ databases">
        <title>Study of the species diversity of bacterial strains isolated from a unique natural object - Shulgan-Tash cave (Bashkiria).</title>
        <authorList>
            <person name="Sazanova A.L."/>
            <person name="Chirak E.R."/>
            <person name="Safronova V.I."/>
        </authorList>
    </citation>
    <scope>NUCLEOTIDE SEQUENCE</scope>
    <source>
        <strain evidence="1">P1</strain>
    </source>
</reference>
<dbReference type="Proteomes" id="UP001059663">
    <property type="component" value="Chromosome"/>
</dbReference>
<name>A0AC61U3W4_9MICO</name>
<sequence>MKAALLHRVALTPPAAPPPPITVDEARAMSASQRREVAADVGRFLHGRYFDSQRDREMRSQLTSLAQTNTASPVGTKDVAIVTGDNVLGKSTLLYQVAFAAHRQHVAPHSDPATLPAITVSAGSGAEVEDLTVHHAPVLFLSLKAGTTEAKFNSQIFQALGYDRSAERRAYYLDLLERHGLRLLIVDDLHLLTTTEKRGREALDHLKAVVTAVGELGATVIFAGANLHTHPVMDDPRVTGRAYEIPVAPYSATTGRDRLAFQLFLRECSSPIQPYLPPGDPDQIHNALPQLLLSRSAGYHRDLLTLLREATIAAIEDGTRAITEKHVTNATPSTRAQQRAAATARTARPVTPIVASDSPAAGGSNAMSPQVVLLPARPHLRPGEDIAAYLARTAQANHLTVRELTGLTPRSRVWERPPPALLEQLATLTGVSAQELEGATLGGAFPNITFVRARTGRRYAGQPAACPECRGGTFAARLNIIVLCPRCECFLRDPFFQHPHAACPRVVGIQREVLQMLPHAPDDWAARARLRRVESLMAAVEHALTTNWPPPGAGRVTSVARRGRAFPAVGPATRPRRRAAAVRDRNNPGPDLGRPRSPRPQLETSPIASRS</sequence>
<proteinExistence type="predicted"/>
<organism evidence="1 2">
    <name type="scientific">Janibacter limosus</name>
    <dbReference type="NCBI Taxonomy" id="53458"/>
    <lineage>
        <taxon>Bacteria</taxon>
        <taxon>Bacillati</taxon>
        <taxon>Actinomycetota</taxon>
        <taxon>Actinomycetes</taxon>
        <taxon>Micrococcales</taxon>
        <taxon>Intrasporangiaceae</taxon>
        <taxon>Janibacter</taxon>
    </lineage>
</organism>
<dbReference type="EMBL" id="CP087977">
    <property type="protein sequence ID" value="UUZ44725.1"/>
    <property type="molecule type" value="Genomic_DNA"/>
</dbReference>
<protein>
    <submittedName>
        <fullName evidence="1">TniB family NTP-binding protein</fullName>
    </submittedName>
</protein>
<evidence type="ECO:0000313" key="1">
    <source>
        <dbReference type="EMBL" id="UUZ44725.1"/>
    </source>
</evidence>
<accession>A0AC61U3W4</accession>
<evidence type="ECO:0000313" key="2">
    <source>
        <dbReference type="Proteomes" id="UP001059663"/>
    </source>
</evidence>
<gene>
    <name evidence="1" type="ORF">LP422_20885</name>
</gene>